<name>A0A1S9TBG0_BACCE</name>
<dbReference type="InterPro" id="IPR035093">
    <property type="entry name" value="RelE/ParE_toxin_dom_sf"/>
</dbReference>
<dbReference type="SUPFAM" id="SSF143011">
    <property type="entry name" value="RelE-like"/>
    <property type="match status" value="1"/>
</dbReference>
<dbReference type="EMBL" id="MUAJ01000068">
    <property type="protein sequence ID" value="OOR07375.1"/>
    <property type="molecule type" value="Genomic_DNA"/>
</dbReference>
<organism evidence="1 2">
    <name type="scientific">Bacillus cereus</name>
    <dbReference type="NCBI Taxonomy" id="1396"/>
    <lineage>
        <taxon>Bacteria</taxon>
        <taxon>Bacillati</taxon>
        <taxon>Bacillota</taxon>
        <taxon>Bacilli</taxon>
        <taxon>Bacillales</taxon>
        <taxon>Bacillaceae</taxon>
        <taxon>Bacillus</taxon>
        <taxon>Bacillus cereus group</taxon>
    </lineage>
</organism>
<evidence type="ECO:0008006" key="3">
    <source>
        <dbReference type="Google" id="ProtNLM"/>
    </source>
</evidence>
<sequence>MYNVTLYEDVRGYCPVQDDLINVLDKTKGKFAKTALEKIFYQIERIEISGTRAGENITKHLTKNIWEIRPGKYRITYAIQGDELIVLHYFIKTTQKTPKREIIKAKKLYKDWKKRHGQ</sequence>
<dbReference type="Gene3D" id="3.30.2310.20">
    <property type="entry name" value="RelE-like"/>
    <property type="match status" value="1"/>
</dbReference>
<dbReference type="Proteomes" id="UP000190906">
    <property type="component" value="Unassembled WGS sequence"/>
</dbReference>
<gene>
    <name evidence="1" type="ORF">BW897_30380</name>
</gene>
<comment type="caution">
    <text evidence="1">The sequence shown here is derived from an EMBL/GenBank/DDBJ whole genome shotgun (WGS) entry which is preliminary data.</text>
</comment>
<evidence type="ECO:0000313" key="1">
    <source>
        <dbReference type="EMBL" id="OOR07375.1"/>
    </source>
</evidence>
<reference evidence="1 2" key="1">
    <citation type="submission" date="2017-01" db="EMBL/GenBank/DDBJ databases">
        <title>Bacillus cereus isolates.</title>
        <authorList>
            <person name="Beno S.M."/>
        </authorList>
    </citation>
    <scope>NUCLEOTIDE SEQUENCE [LARGE SCALE GENOMIC DNA]</scope>
    <source>
        <strain evidence="1 2">FSL H8-0485</strain>
    </source>
</reference>
<evidence type="ECO:0000313" key="2">
    <source>
        <dbReference type="Proteomes" id="UP000190906"/>
    </source>
</evidence>
<dbReference type="Pfam" id="PF05973">
    <property type="entry name" value="Gp49"/>
    <property type="match status" value="1"/>
</dbReference>
<accession>A0A1S9TBG0</accession>
<dbReference type="RefSeq" id="WP_065223257.1">
    <property type="nucleotide sequence ID" value="NZ_LZRI01000007.1"/>
</dbReference>
<proteinExistence type="predicted"/>
<protein>
    <recommendedName>
        <fullName evidence="3">Type II toxin-antitoxin system RelE/ParE family toxin</fullName>
    </recommendedName>
</protein>
<dbReference type="AlphaFoldDB" id="A0A1S9TBG0"/>
<dbReference type="InterPro" id="IPR009241">
    <property type="entry name" value="HigB-like"/>
</dbReference>